<sequence length="106" mass="11614">MVSAWREQCDSSVLRDRTKTLLTTLCGRKTSATRCTATPSDLSPRAQVTTSSYLDPALFVLASQYGHWHLPKCILDYPDVVDAIRGEAQQVLKDLSAAFNPAKSGN</sequence>
<organism evidence="1 2">
    <name type="scientific">Plasmopara halstedii</name>
    <name type="common">Downy mildew of sunflower</name>
    <dbReference type="NCBI Taxonomy" id="4781"/>
    <lineage>
        <taxon>Eukaryota</taxon>
        <taxon>Sar</taxon>
        <taxon>Stramenopiles</taxon>
        <taxon>Oomycota</taxon>
        <taxon>Peronosporomycetes</taxon>
        <taxon>Peronosporales</taxon>
        <taxon>Peronosporaceae</taxon>
        <taxon>Plasmopara</taxon>
    </lineage>
</organism>
<proteinExistence type="predicted"/>
<dbReference type="EMBL" id="CCYD01000468">
    <property type="protein sequence ID" value="CEG40198.1"/>
    <property type="molecule type" value="Genomic_DNA"/>
</dbReference>
<dbReference type="GeneID" id="36405465"/>
<dbReference type="AlphaFoldDB" id="A0A0P1AGA4"/>
<accession>A0A0P1AGA4</accession>
<dbReference type="Proteomes" id="UP000054928">
    <property type="component" value="Unassembled WGS sequence"/>
</dbReference>
<evidence type="ECO:0000313" key="1">
    <source>
        <dbReference type="EMBL" id="CEG40198.1"/>
    </source>
</evidence>
<protein>
    <submittedName>
        <fullName evidence="1">Uncharacterized protein</fullName>
    </submittedName>
</protein>
<evidence type="ECO:0000313" key="2">
    <source>
        <dbReference type="Proteomes" id="UP000054928"/>
    </source>
</evidence>
<name>A0A0P1AGA4_PLAHL</name>
<reference evidence="2" key="1">
    <citation type="submission" date="2014-09" db="EMBL/GenBank/DDBJ databases">
        <authorList>
            <person name="Sharma Rahul"/>
            <person name="Thines Marco"/>
        </authorList>
    </citation>
    <scope>NUCLEOTIDE SEQUENCE [LARGE SCALE GENOMIC DNA]</scope>
</reference>
<keyword evidence="2" id="KW-1185">Reference proteome</keyword>
<dbReference type="RefSeq" id="XP_024576567.1">
    <property type="nucleotide sequence ID" value="XM_024725830.1"/>
</dbReference>